<name>A0ABS0ANN4_9GAMM</name>
<dbReference type="EMBL" id="ARXX01000011">
    <property type="protein sequence ID" value="MBF5055741.1"/>
    <property type="molecule type" value="Genomic_DNA"/>
</dbReference>
<gene>
    <name evidence="1" type="ORF">Y5W_01035</name>
</gene>
<evidence type="ECO:0000313" key="2">
    <source>
        <dbReference type="Proteomes" id="UP000662703"/>
    </source>
</evidence>
<keyword evidence="2" id="KW-1185">Reference proteome</keyword>
<protein>
    <submittedName>
        <fullName evidence="1">Uncharacterized protein</fullName>
    </submittedName>
</protein>
<evidence type="ECO:0000313" key="1">
    <source>
        <dbReference type="EMBL" id="MBF5055741.1"/>
    </source>
</evidence>
<comment type="caution">
    <text evidence="1">The sequence shown here is derived from an EMBL/GenBank/DDBJ whole genome shotgun (WGS) entry which is preliminary data.</text>
</comment>
<reference evidence="1 2" key="1">
    <citation type="submission" date="2012-09" db="EMBL/GenBank/DDBJ databases">
        <title>Genome Sequence of alkane-degrading Bacterium Alcanivorax sp. 521-1.</title>
        <authorList>
            <person name="Lai Q."/>
            <person name="Shao Z."/>
        </authorList>
    </citation>
    <scope>NUCLEOTIDE SEQUENCE [LARGE SCALE GENOMIC DNA]</scope>
    <source>
        <strain evidence="1 2">521-1</strain>
    </source>
</reference>
<sequence>MRAITRGIGIDTLAYACSVIATFQRQLPDQEMRKGMEHGISDAGVAFVRVQTPRIPPPLMATSKHTVHFLDRIQAFPCFDRQFIELDEDTFPVYLTRGHPVRVTSGQTGSLGTFSRFT</sequence>
<proteinExistence type="predicted"/>
<accession>A0ABS0ANN4</accession>
<organism evidence="1 2">
    <name type="scientific">Alloalcanivorax profundimaris</name>
    <dbReference type="NCBI Taxonomy" id="2735259"/>
    <lineage>
        <taxon>Bacteria</taxon>
        <taxon>Pseudomonadati</taxon>
        <taxon>Pseudomonadota</taxon>
        <taxon>Gammaproteobacteria</taxon>
        <taxon>Oceanospirillales</taxon>
        <taxon>Alcanivoracaceae</taxon>
        <taxon>Alloalcanivorax</taxon>
    </lineage>
</organism>
<dbReference type="Proteomes" id="UP000662703">
    <property type="component" value="Unassembled WGS sequence"/>
</dbReference>